<organism evidence="1 2">
    <name type="scientific">Candidatus Wolfebacteria bacterium GWA1_42_9</name>
    <dbReference type="NCBI Taxonomy" id="1802553"/>
    <lineage>
        <taxon>Bacteria</taxon>
        <taxon>Candidatus Wolfeibacteriota</taxon>
    </lineage>
</organism>
<evidence type="ECO:0000313" key="2">
    <source>
        <dbReference type="Proteomes" id="UP000178303"/>
    </source>
</evidence>
<proteinExistence type="predicted"/>
<comment type="caution">
    <text evidence="1">The sequence shown here is derived from an EMBL/GenBank/DDBJ whole genome shotgun (WGS) entry which is preliminary data.</text>
</comment>
<reference evidence="1 2" key="1">
    <citation type="journal article" date="2016" name="Nat. Commun.">
        <title>Thousands of microbial genomes shed light on interconnected biogeochemical processes in an aquifer system.</title>
        <authorList>
            <person name="Anantharaman K."/>
            <person name="Brown C.T."/>
            <person name="Hug L.A."/>
            <person name="Sharon I."/>
            <person name="Castelle C.J."/>
            <person name="Probst A.J."/>
            <person name="Thomas B.C."/>
            <person name="Singh A."/>
            <person name="Wilkins M.J."/>
            <person name="Karaoz U."/>
            <person name="Brodie E.L."/>
            <person name="Williams K.H."/>
            <person name="Hubbard S.S."/>
            <person name="Banfield J.F."/>
        </authorList>
    </citation>
    <scope>NUCLEOTIDE SEQUENCE [LARGE SCALE GENOMIC DNA]</scope>
</reference>
<evidence type="ECO:0000313" key="1">
    <source>
        <dbReference type="EMBL" id="OGM89505.1"/>
    </source>
</evidence>
<dbReference type="AlphaFoldDB" id="A0A1F8DNV4"/>
<dbReference type="Proteomes" id="UP000178303">
    <property type="component" value="Unassembled WGS sequence"/>
</dbReference>
<name>A0A1F8DNV4_9BACT</name>
<accession>A0A1F8DNV4</accession>
<protein>
    <submittedName>
        <fullName evidence="1">Uncharacterized protein</fullName>
    </submittedName>
</protein>
<dbReference type="EMBL" id="MGIN01000021">
    <property type="protein sequence ID" value="OGM89505.1"/>
    <property type="molecule type" value="Genomic_DNA"/>
</dbReference>
<sequence>MAEPKNPYSSGESCHLCGFSMELRAPADVEFFMYAFCFLKCGKAKANAIVHEDCMRRQVGSYYVRIPYVSPPEFQCHECKCLIDNKLNDFVGITRYPRKELDMPMKLEGGLRGSHIVFCADCFFSVAGDFFFGTPRELIY</sequence>
<gene>
    <name evidence="1" type="ORF">A2108_00870</name>
</gene>